<dbReference type="AlphaFoldDB" id="A0A1Y5SJ00"/>
<proteinExistence type="predicted"/>
<protein>
    <submittedName>
        <fullName evidence="1">Uncharacterized protein</fullName>
    </submittedName>
</protein>
<evidence type="ECO:0000313" key="1">
    <source>
        <dbReference type="EMBL" id="SLN41770.1"/>
    </source>
</evidence>
<gene>
    <name evidence="1" type="ORF">PSJ8397_02111</name>
</gene>
<dbReference type="Proteomes" id="UP000193623">
    <property type="component" value="Unassembled WGS sequence"/>
</dbReference>
<name>A0A1Y5SJ00_9RHOB</name>
<keyword evidence="2" id="KW-1185">Reference proteome</keyword>
<dbReference type="EMBL" id="FWFT01000003">
    <property type="protein sequence ID" value="SLN41770.1"/>
    <property type="molecule type" value="Genomic_DNA"/>
</dbReference>
<accession>A0A1Y5SJ00</accession>
<organism evidence="1 2">
    <name type="scientific">Pseudooctadecabacter jejudonensis</name>
    <dbReference type="NCBI Taxonomy" id="1391910"/>
    <lineage>
        <taxon>Bacteria</taxon>
        <taxon>Pseudomonadati</taxon>
        <taxon>Pseudomonadota</taxon>
        <taxon>Alphaproteobacteria</taxon>
        <taxon>Rhodobacterales</taxon>
        <taxon>Paracoccaceae</taxon>
        <taxon>Pseudooctadecabacter</taxon>
    </lineage>
</organism>
<evidence type="ECO:0000313" key="2">
    <source>
        <dbReference type="Proteomes" id="UP000193623"/>
    </source>
</evidence>
<reference evidence="1 2" key="1">
    <citation type="submission" date="2017-03" db="EMBL/GenBank/DDBJ databases">
        <authorList>
            <person name="Afonso C.L."/>
            <person name="Miller P.J."/>
            <person name="Scott M.A."/>
            <person name="Spackman E."/>
            <person name="Goraichik I."/>
            <person name="Dimitrov K.M."/>
            <person name="Suarez D.L."/>
            <person name="Swayne D.E."/>
        </authorList>
    </citation>
    <scope>NUCLEOTIDE SEQUENCE [LARGE SCALE GENOMIC DNA]</scope>
    <source>
        <strain evidence="1 2">CECT 8397</strain>
    </source>
</reference>
<sequence>MVEPDQMPKPRCTKCGSTDILRDAYACWDENAQEWTLHSCYDEYRCENCDVQSKRVDFLI</sequence>